<keyword evidence="3" id="KW-1185">Reference proteome</keyword>
<organism evidence="2 3">
    <name type="scientific">Lacinutrix iliipiscaria</name>
    <dbReference type="NCBI Taxonomy" id="1230532"/>
    <lineage>
        <taxon>Bacteria</taxon>
        <taxon>Pseudomonadati</taxon>
        <taxon>Bacteroidota</taxon>
        <taxon>Flavobacteriia</taxon>
        <taxon>Flavobacteriales</taxon>
        <taxon>Flavobacteriaceae</taxon>
        <taxon>Lacinutrix</taxon>
    </lineage>
</organism>
<keyword evidence="1" id="KW-0732">Signal</keyword>
<evidence type="ECO:0000256" key="1">
    <source>
        <dbReference type="SAM" id="SignalP"/>
    </source>
</evidence>
<reference evidence="3" key="1">
    <citation type="journal article" date="2019" name="Int. J. Syst. Evol. Microbiol.">
        <title>The Global Catalogue of Microorganisms (GCM) 10K type strain sequencing project: providing services to taxonomists for standard genome sequencing and annotation.</title>
        <authorList>
            <consortium name="The Broad Institute Genomics Platform"/>
            <consortium name="The Broad Institute Genome Sequencing Center for Infectious Disease"/>
            <person name="Wu L."/>
            <person name="Ma J."/>
        </authorList>
    </citation>
    <scope>NUCLEOTIDE SEQUENCE [LARGE SCALE GENOMIC DNA]</scope>
    <source>
        <strain evidence="3">KCTC 32141</strain>
    </source>
</reference>
<dbReference type="RefSeq" id="WP_183488132.1">
    <property type="nucleotide sequence ID" value="NZ_JBHUOV010000002.1"/>
</dbReference>
<dbReference type="Proteomes" id="UP001597533">
    <property type="component" value="Unassembled WGS sequence"/>
</dbReference>
<feature type="signal peptide" evidence="1">
    <location>
        <begin position="1"/>
        <end position="21"/>
    </location>
</feature>
<dbReference type="EMBL" id="JBHUOV010000002">
    <property type="protein sequence ID" value="MFD2823862.1"/>
    <property type="molecule type" value="Genomic_DNA"/>
</dbReference>
<sequence length="175" mass="20606">MKKRLATSLLFLMFISISAQEQVHNYDDKVKTLNLTIETLYAVISGEKGEARNWDLFRFLFKPDAKLIPTGKNKEGVYGLNYISPEDYIESSGTWLIENGFFEKEIHREVDTFGNITQVFSTYESYYSESDDKPFMRGINSIQLLNDGKRWWVVNIYWFQETKEHPIPQNYLPKH</sequence>
<comment type="caution">
    <text evidence="2">The sequence shown here is derived from an EMBL/GenBank/DDBJ whole genome shotgun (WGS) entry which is preliminary data.</text>
</comment>
<protein>
    <recommendedName>
        <fullName evidence="4">SnoaL-like domain-containing protein</fullName>
    </recommendedName>
</protein>
<feature type="chain" id="PRO_5045812335" description="SnoaL-like domain-containing protein" evidence="1">
    <location>
        <begin position="22"/>
        <end position="175"/>
    </location>
</feature>
<evidence type="ECO:0008006" key="4">
    <source>
        <dbReference type="Google" id="ProtNLM"/>
    </source>
</evidence>
<evidence type="ECO:0000313" key="3">
    <source>
        <dbReference type="Proteomes" id="UP001597533"/>
    </source>
</evidence>
<dbReference type="Gene3D" id="3.10.450.50">
    <property type="match status" value="1"/>
</dbReference>
<dbReference type="InterPro" id="IPR032710">
    <property type="entry name" value="NTF2-like_dom_sf"/>
</dbReference>
<name>A0ABW5WMC7_9FLAO</name>
<dbReference type="SUPFAM" id="SSF54427">
    <property type="entry name" value="NTF2-like"/>
    <property type="match status" value="1"/>
</dbReference>
<proteinExistence type="predicted"/>
<evidence type="ECO:0000313" key="2">
    <source>
        <dbReference type="EMBL" id="MFD2823862.1"/>
    </source>
</evidence>
<gene>
    <name evidence="2" type="ORF">ACFS5M_09290</name>
</gene>
<accession>A0ABW5WMC7</accession>